<proteinExistence type="predicted"/>
<evidence type="ECO:0000259" key="1">
    <source>
        <dbReference type="Pfam" id="PF14244"/>
    </source>
</evidence>
<dbReference type="InterPro" id="IPR029472">
    <property type="entry name" value="Copia-like_N"/>
</dbReference>
<dbReference type="EMBL" id="BDDD01002076">
    <property type="protein sequence ID" value="GAV79932.1"/>
    <property type="molecule type" value="Genomic_DNA"/>
</dbReference>
<comment type="caution">
    <text evidence="2">The sequence shown here is derived from an EMBL/GenBank/DDBJ whole genome shotgun (WGS) entry which is preliminary data.</text>
</comment>
<accession>A0A1Q3CIK3</accession>
<protein>
    <submittedName>
        <fullName evidence="2">UBN2_3 domain-containing protein</fullName>
    </submittedName>
</protein>
<name>A0A1Q3CIK3_CEPFO</name>
<dbReference type="PANTHER" id="PTHR37610">
    <property type="entry name" value="CCHC-TYPE DOMAIN-CONTAINING PROTEIN"/>
    <property type="match status" value="1"/>
</dbReference>
<sequence length="132" mass="15190">MEESSAATNKTYPSKTTTINLDPFDNPYIQILQLPFWFHPLNGDNYGTWMRAMKMTIRAKNKLGFVDGTIPMHATTSENYSKWIRINDMVTSWLLHSIIPDIASNVIYSESASKIWSDLPNRFPQPKTTNVY</sequence>
<feature type="domain" description="Retrotransposon Copia-like N-terminal" evidence="1">
    <location>
        <begin position="39"/>
        <end position="70"/>
    </location>
</feature>
<dbReference type="Proteomes" id="UP000187406">
    <property type="component" value="Unassembled WGS sequence"/>
</dbReference>
<evidence type="ECO:0000313" key="3">
    <source>
        <dbReference type="Proteomes" id="UP000187406"/>
    </source>
</evidence>
<dbReference type="InParanoid" id="A0A1Q3CIK3"/>
<reference evidence="3" key="1">
    <citation type="submission" date="2016-04" db="EMBL/GenBank/DDBJ databases">
        <title>Cephalotus genome sequencing.</title>
        <authorList>
            <person name="Fukushima K."/>
            <person name="Hasebe M."/>
            <person name="Fang X."/>
        </authorList>
    </citation>
    <scope>NUCLEOTIDE SEQUENCE [LARGE SCALE GENOMIC DNA]</scope>
    <source>
        <strain evidence="3">cv. St1</strain>
    </source>
</reference>
<keyword evidence="3" id="KW-1185">Reference proteome</keyword>
<organism evidence="2 3">
    <name type="scientific">Cephalotus follicularis</name>
    <name type="common">Albany pitcher plant</name>
    <dbReference type="NCBI Taxonomy" id="3775"/>
    <lineage>
        <taxon>Eukaryota</taxon>
        <taxon>Viridiplantae</taxon>
        <taxon>Streptophyta</taxon>
        <taxon>Embryophyta</taxon>
        <taxon>Tracheophyta</taxon>
        <taxon>Spermatophyta</taxon>
        <taxon>Magnoliopsida</taxon>
        <taxon>eudicotyledons</taxon>
        <taxon>Gunneridae</taxon>
        <taxon>Pentapetalae</taxon>
        <taxon>rosids</taxon>
        <taxon>fabids</taxon>
        <taxon>Oxalidales</taxon>
        <taxon>Cephalotaceae</taxon>
        <taxon>Cephalotus</taxon>
    </lineage>
</organism>
<dbReference type="Pfam" id="PF14244">
    <property type="entry name" value="Retrotran_gag_3"/>
    <property type="match status" value="1"/>
</dbReference>
<gene>
    <name evidence="2" type="ORF">CFOL_v3_23394</name>
</gene>
<dbReference type="PANTHER" id="PTHR37610:SF97">
    <property type="entry name" value="RETROTRANSPOSON GAG DOMAIN-CONTAINING PROTEIN"/>
    <property type="match status" value="1"/>
</dbReference>
<evidence type="ECO:0000313" key="2">
    <source>
        <dbReference type="EMBL" id="GAV79932.1"/>
    </source>
</evidence>
<dbReference type="OrthoDB" id="5544992at2759"/>
<dbReference type="AlphaFoldDB" id="A0A1Q3CIK3"/>